<name>A0ABS5AWV9_9STRE</name>
<reference evidence="7 8" key="1">
    <citation type="submission" date="2018-05" db="EMBL/GenBank/DDBJ databases">
        <title>Draft genome sequence of Streptococcus panodentis CCUG 70867T.</title>
        <authorList>
            <person name="Salva-Serra F."/>
            <person name="Mendez V."/>
            <person name="Jaen-Luchoro D."/>
            <person name="Gonzales-Siles L."/>
            <person name="Karlsson R."/>
            <person name="Engstrom-Jakobsson H."/>
            <person name="Busquets A."/>
            <person name="Gomila M."/>
            <person name="Pineiro-Iglesias B."/>
            <person name="Bennasar-Figueras A."/>
            <person name="Seeger M."/>
            <person name="Moore E."/>
        </authorList>
    </citation>
    <scope>NUCLEOTIDE SEQUENCE [LARGE SCALE GENOMIC DNA]</scope>
    <source>
        <strain evidence="7 8">CCUG 70867</strain>
    </source>
</reference>
<evidence type="ECO:0000313" key="8">
    <source>
        <dbReference type="Proteomes" id="UP001519349"/>
    </source>
</evidence>
<dbReference type="Gene3D" id="2.40.10.340">
    <property type="entry name" value="Rod shape-determining protein MreC, domain 1"/>
    <property type="match status" value="1"/>
</dbReference>
<dbReference type="PANTHER" id="PTHR34138">
    <property type="entry name" value="CELL SHAPE-DETERMINING PROTEIN MREC"/>
    <property type="match status" value="1"/>
</dbReference>
<dbReference type="InterPro" id="IPR042175">
    <property type="entry name" value="Cell/Rod_MreC_2"/>
</dbReference>
<dbReference type="PANTHER" id="PTHR34138:SF1">
    <property type="entry name" value="CELL SHAPE-DETERMINING PROTEIN MREC"/>
    <property type="match status" value="1"/>
</dbReference>
<sequence length="271" mass="29345">MNKFKTSKFLISFLFVLLIVTVLLFSMASGWFVSSGSNLISIFDRVIAVPFSFLSEQKEGMSDLLNTYKENEVLKGELYNISEKAAAADSLQVENKQLRQLLDLKDSDTNEVKVVAEVISRSPSSWNKDLTVDKGSADNITDSMLVVSNGGLIGSVTDVADGSSIVSLLTNDKSTAKISVRIQTKSGLIYGIITGYDAEKSAYVVSQLNRSEEIKEGDSVVTSGLGAYNAENLPVGKVLSVSESKDQLNKEVLVQPAADLSDLRAVMLVRN</sequence>
<evidence type="ECO:0000256" key="1">
    <source>
        <dbReference type="ARBA" id="ARBA00009369"/>
    </source>
</evidence>
<evidence type="ECO:0000256" key="4">
    <source>
        <dbReference type="ARBA" id="ARBA00032089"/>
    </source>
</evidence>
<accession>A0ABS5AWV9</accession>
<dbReference type="RefSeq" id="WP_209551240.1">
    <property type="nucleotide sequence ID" value="NZ_QFAY01000011.1"/>
</dbReference>
<evidence type="ECO:0000256" key="5">
    <source>
        <dbReference type="PIRNR" id="PIRNR038471"/>
    </source>
</evidence>
<dbReference type="Proteomes" id="UP001519349">
    <property type="component" value="Unassembled WGS sequence"/>
</dbReference>
<dbReference type="Gene3D" id="2.40.10.350">
    <property type="entry name" value="Rod shape-determining protein MreC, domain 2"/>
    <property type="match status" value="1"/>
</dbReference>
<comment type="caution">
    <text evidence="7">The sequence shown here is derived from an EMBL/GenBank/DDBJ whole genome shotgun (WGS) entry which is preliminary data.</text>
</comment>
<protein>
    <recommendedName>
        <fullName evidence="2 5">Cell shape-determining protein MreC</fullName>
    </recommendedName>
    <alternativeName>
        <fullName evidence="4 5">Cell shape protein MreC</fullName>
    </alternativeName>
</protein>
<dbReference type="PIRSF" id="PIRSF038471">
    <property type="entry name" value="MreC"/>
    <property type="match status" value="1"/>
</dbReference>
<dbReference type="Pfam" id="PF04085">
    <property type="entry name" value="MreC"/>
    <property type="match status" value="1"/>
</dbReference>
<dbReference type="NCBIfam" id="TIGR00219">
    <property type="entry name" value="mreC"/>
    <property type="match status" value="1"/>
</dbReference>
<dbReference type="InterPro" id="IPR007221">
    <property type="entry name" value="MreC"/>
</dbReference>
<feature type="domain" description="Rod shape-determining protein MreC beta-barrel core" evidence="6">
    <location>
        <begin position="118"/>
        <end position="269"/>
    </location>
</feature>
<dbReference type="InterPro" id="IPR042177">
    <property type="entry name" value="Cell/Rod_1"/>
</dbReference>
<dbReference type="EMBL" id="QFAY01000011">
    <property type="protein sequence ID" value="MBP2620946.1"/>
    <property type="molecule type" value="Genomic_DNA"/>
</dbReference>
<dbReference type="InterPro" id="IPR055342">
    <property type="entry name" value="MreC_beta-barrel_core"/>
</dbReference>
<comment type="similarity">
    <text evidence="1 5">Belongs to the MreC family.</text>
</comment>
<evidence type="ECO:0000256" key="2">
    <source>
        <dbReference type="ARBA" id="ARBA00013855"/>
    </source>
</evidence>
<gene>
    <name evidence="7" type="ORF">DHL47_06340</name>
</gene>
<keyword evidence="8" id="KW-1185">Reference proteome</keyword>
<evidence type="ECO:0000256" key="3">
    <source>
        <dbReference type="ARBA" id="ARBA00022960"/>
    </source>
</evidence>
<comment type="function">
    <text evidence="5">Involved in formation and maintenance of cell shape.</text>
</comment>
<proteinExistence type="inferred from homology"/>
<organism evidence="7 8">
    <name type="scientific">Streptococcus panodentis</name>
    <dbReference type="NCBI Taxonomy" id="1581472"/>
    <lineage>
        <taxon>Bacteria</taxon>
        <taxon>Bacillati</taxon>
        <taxon>Bacillota</taxon>
        <taxon>Bacilli</taxon>
        <taxon>Lactobacillales</taxon>
        <taxon>Streptococcaceae</taxon>
        <taxon>Streptococcus</taxon>
    </lineage>
</organism>
<keyword evidence="3 5" id="KW-0133">Cell shape</keyword>
<evidence type="ECO:0000313" key="7">
    <source>
        <dbReference type="EMBL" id="MBP2620946.1"/>
    </source>
</evidence>
<evidence type="ECO:0000259" key="6">
    <source>
        <dbReference type="Pfam" id="PF04085"/>
    </source>
</evidence>